<accession>A0A8J7G9H3</accession>
<dbReference type="GO" id="GO:0004519">
    <property type="term" value="F:endonuclease activity"/>
    <property type="evidence" value="ECO:0007669"/>
    <property type="project" value="UniProtKB-KW"/>
</dbReference>
<gene>
    <name evidence="1" type="ORF">IW245_002427</name>
</gene>
<organism evidence="1 2">
    <name type="scientific">Longispora fulva</name>
    <dbReference type="NCBI Taxonomy" id="619741"/>
    <lineage>
        <taxon>Bacteria</taxon>
        <taxon>Bacillati</taxon>
        <taxon>Actinomycetota</taxon>
        <taxon>Actinomycetes</taxon>
        <taxon>Micromonosporales</taxon>
        <taxon>Micromonosporaceae</taxon>
        <taxon>Longispora</taxon>
    </lineage>
</organism>
<dbReference type="EMBL" id="JADOUF010000001">
    <property type="protein sequence ID" value="MBG6136233.1"/>
    <property type="molecule type" value="Genomic_DNA"/>
</dbReference>
<dbReference type="InterPro" id="IPR003477">
    <property type="entry name" value="PemK-like"/>
</dbReference>
<reference evidence="1" key="1">
    <citation type="submission" date="2020-11" db="EMBL/GenBank/DDBJ databases">
        <title>Sequencing the genomes of 1000 actinobacteria strains.</title>
        <authorList>
            <person name="Klenk H.-P."/>
        </authorList>
    </citation>
    <scope>NUCLEOTIDE SEQUENCE</scope>
    <source>
        <strain evidence="1">DSM 45356</strain>
    </source>
</reference>
<dbReference type="Pfam" id="PF02452">
    <property type="entry name" value="PemK_toxin"/>
    <property type="match status" value="1"/>
</dbReference>
<keyword evidence="1" id="KW-0255">Endonuclease</keyword>
<dbReference type="Proteomes" id="UP000622552">
    <property type="component" value="Unassembled WGS sequence"/>
</dbReference>
<protein>
    <submittedName>
        <fullName evidence="1">mRNA-degrading endonuclease toxin of MazEF toxin-antitoxin module</fullName>
    </submittedName>
</protein>
<keyword evidence="1" id="KW-0378">Hydrolase</keyword>
<dbReference type="RefSeq" id="WP_197003235.1">
    <property type="nucleotide sequence ID" value="NZ_BONS01000039.1"/>
</dbReference>
<dbReference type="GO" id="GO:0003677">
    <property type="term" value="F:DNA binding"/>
    <property type="evidence" value="ECO:0007669"/>
    <property type="project" value="InterPro"/>
</dbReference>
<evidence type="ECO:0000313" key="1">
    <source>
        <dbReference type="EMBL" id="MBG6136233.1"/>
    </source>
</evidence>
<name>A0A8J7G9H3_9ACTN</name>
<keyword evidence="1" id="KW-0540">Nuclease</keyword>
<comment type="caution">
    <text evidence="1">The sequence shown here is derived from an EMBL/GenBank/DDBJ whole genome shotgun (WGS) entry which is preliminary data.</text>
</comment>
<proteinExistence type="predicted"/>
<keyword evidence="2" id="KW-1185">Reference proteome</keyword>
<dbReference type="AlphaFoldDB" id="A0A8J7G9H3"/>
<evidence type="ECO:0000313" key="2">
    <source>
        <dbReference type="Proteomes" id="UP000622552"/>
    </source>
</evidence>
<sequence length="100" mass="10794">MSDPSPLTGERELYVVASSDLYNEAGGPTVLVAEIEVGTRLRATPLKTAIETPWGVVLCDRLTWLPVEYAGEHFGQLAPDEITDLIEGSCRVIRGARPVG</sequence>